<dbReference type="KEGG" id="cbw:RR42_s3320"/>
<dbReference type="SUPFAM" id="SSF53850">
    <property type="entry name" value="Periplasmic binding protein-like II"/>
    <property type="match status" value="1"/>
</dbReference>
<evidence type="ECO:0000313" key="4">
    <source>
        <dbReference type="EMBL" id="QOT79860.1"/>
    </source>
</evidence>
<dbReference type="AlphaFoldDB" id="A0A0C4YWM1"/>
<organism evidence="3 5">
    <name type="scientific">Cupriavidus basilensis</name>
    <dbReference type="NCBI Taxonomy" id="68895"/>
    <lineage>
        <taxon>Bacteria</taxon>
        <taxon>Pseudomonadati</taxon>
        <taxon>Pseudomonadota</taxon>
        <taxon>Betaproteobacteria</taxon>
        <taxon>Burkholderiales</taxon>
        <taxon>Burkholderiaceae</taxon>
        <taxon>Cupriavidus</taxon>
    </lineage>
</organism>
<dbReference type="InterPro" id="IPR042100">
    <property type="entry name" value="Bug_dom1"/>
</dbReference>
<evidence type="ECO:0000256" key="1">
    <source>
        <dbReference type="ARBA" id="ARBA00006987"/>
    </source>
</evidence>
<dbReference type="PIRSF" id="PIRSF017082">
    <property type="entry name" value="YflP"/>
    <property type="match status" value="1"/>
</dbReference>
<evidence type="ECO:0000313" key="5">
    <source>
        <dbReference type="Proteomes" id="UP000031843"/>
    </source>
</evidence>
<dbReference type="Gene3D" id="3.40.190.10">
    <property type="entry name" value="Periplasmic binding protein-like II"/>
    <property type="match status" value="1"/>
</dbReference>
<dbReference type="InterPro" id="IPR005064">
    <property type="entry name" value="BUG"/>
</dbReference>
<dbReference type="STRING" id="68895.RR42_s3320"/>
<dbReference type="EMBL" id="CP062804">
    <property type="protein sequence ID" value="QOT79860.1"/>
    <property type="molecule type" value="Genomic_DNA"/>
</dbReference>
<dbReference type="GeneID" id="98406169"/>
<evidence type="ECO:0000313" key="3">
    <source>
        <dbReference type="EMBL" id="AJG24896.1"/>
    </source>
</evidence>
<name>A0A0C4YWM1_9BURK</name>
<dbReference type="PANTHER" id="PTHR42928:SF5">
    <property type="entry name" value="BLR1237 PROTEIN"/>
    <property type="match status" value="1"/>
</dbReference>
<dbReference type="Proteomes" id="UP000397656">
    <property type="component" value="Chromosome 2"/>
</dbReference>
<dbReference type="Pfam" id="PF03401">
    <property type="entry name" value="TctC"/>
    <property type="match status" value="1"/>
</dbReference>
<dbReference type="PANTHER" id="PTHR42928">
    <property type="entry name" value="TRICARBOXYLATE-BINDING PROTEIN"/>
    <property type="match status" value="1"/>
</dbReference>
<accession>A0A0C4YWM1</accession>
<sequence>MHRWTIRCTRWLALCGWLAATASAFAAYPDKPVRLVVPFPPGGATDLLAREVSHALSVRLGQSVVIENRPGAGGNIAAVAVARAPADGYTLLFGTFGSLAVNKSLYDKPGYDPLKDFAPVASVAYLPNVLVVHPSVPARNVAELLALARREPGKLTYGSFGNGSSSHLAGELFTHMAGVRIDHVPYKGSAPAMTDLIGGRLTMMFDSISTALPYVRDGRVRALAVTTAKPSEQLPGVPTLAAAGVPGYELTAWFGVVAPANTPAAIVDRLNAEIVASLAQPELAARLASQGTVPFPSTPAQFGTYMRTQYQKWDGLIKSANIHLDQ</sequence>
<evidence type="ECO:0000313" key="6">
    <source>
        <dbReference type="Proteomes" id="UP000397656"/>
    </source>
</evidence>
<dbReference type="RefSeq" id="WP_043357257.1">
    <property type="nucleotide sequence ID" value="NZ_CP010537.1"/>
</dbReference>
<proteinExistence type="inferred from homology"/>
<comment type="similarity">
    <text evidence="1">Belongs to the UPF0065 (bug) family.</text>
</comment>
<dbReference type="OrthoDB" id="8678477at2"/>
<keyword evidence="2" id="KW-0732">Signal</keyword>
<keyword evidence="5" id="KW-1185">Reference proteome</keyword>
<protein>
    <submittedName>
        <fullName evidence="3">Tricarboxylate transport protein TctC</fullName>
    </submittedName>
    <submittedName>
        <fullName evidence="4">Tripartite tricarboxylate transporter substrate binding protein</fullName>
    </submittedName>
</protein>
<gene>
    <name evidence="4" type="ORF">F7R26_034940</name>
    <name evidence="3" type="ORF">RR42_s3320</name>
</gene>
<reference evidence="4 6" key="2">
    <citation type="submission" date="2020-10" db="EMBL/GenBank/DDBJ databases">
        <title>Complete genome sequence of Cupriavidus basilensis CCUG 49340T.</title>
        <authorList>
            <person name="Salva-Serra F."/>
            <person name="Donoso R.A."/>
            <person name="Cho K.H."/>
            <person name="Yoo J.A."/>
            <person name="Lee K."/>
            <person name="Yoon S.-H."/>
            <person name="Perez-Pantoja D."/>
            <person name="Moore E.R.B."/>
        </authorList>
    </citation>
    <scope>NUCLEOTIDE SEQUENCE [LARGE SCALE GENOMIC DNA]</scope>
    <source>
        <strain evidence="6">CCUG 49340</strain>
        <strain evidence="4">DSM 11853</strain>
    </source>
</reference>
<feature type="chain" id="PRO_5036292226" evidence="2">
    <location>
        <begin position="27"/>
        <end position="326"/>
    </location>
</feature>
<evidence type="ECO:0000256" key="2">
    <source>
        <dbReference type="SAM" id="SignalP"/>
    </source>
</evidence>
<dbReference type="Gene3D" id="3.40.190.150">
    <property type="entry name" value="Bordetella uptake gene, domain 1"/>
    <property type="match status" value="1"/>
</dbReference>
<feature type="signal peptide" evidence="2">
    <location>
        <begin position="1"/>
        <end position="26"/>
    </location>
</feature>
<reference evidence="3 5" key="1">
    <citation type="journal article" date="2015" name="Genome Announc.">
        <title>Complete Genome Sequence of Cupriavidus basilensis 4G11, Isolated from the Oak Ridge Field Research Center Site.</title>
        <authorList>
            <person name="Ray J."/>
            <person name="Waters R.J."/>
            <person name="Skerker J.M."/>
            <person name="Kuehl J.V."/>
            <person name="Price M.N."/>
            <person name="Huang J."/>
            <person name="Chakraborty R."/>
            <person name="Arkin A.P."/>
            <person name="Deutschbauer A."/>
        </authorList>
    </citation>
    <scope>NUCLEOTIDE SEQUENCE [LARGE SCALE GENOMIC DNA]</scope>
    <source>
        <strain evidence="3">4G11</strain>
    </source>
</reference>
<dbReference type="Proteomes" id="UP000031843">
    <property type="component" value="Chromosome secondary"/>
</dbReference>
<dbReference type="CDD" id="cd13578">
    <property type="entry name" value="PBP2_Bug27"/>
    <property type="match status" value="1"/>
</dbReference>
<dbReference type="EMBL" id="CP010537">
    <property type="protein sequence ID" value="AJG24896.1"/>
    <property type="molecule type" value="Genomic_DNA"/>
</dbReference>